<gene>
    <name evidence="2" type="ORF">ACFQE1_14830</name>
</gene>
<reference evidence="2 3" key="1">
    <citation type="journal article" date="2019" name="Int. J. Syst. Evol. Microbiol.">
        <title>The Global Catalogue of Microorganisms (GCM) 10K type strain sequencing project: providing services to taxonomists for standard genome sequencing and annotation.</title>
        <authorList>
            <consortium name="The Broad Institute Genomics Platform"/>
            <consortium name="The Broad Institute Genome Sequencing Center for Infectious Disease"/>
            <person name="Wu L."/>
            <person name="Ma J."/>
        </authorList>
    </citation>
    <scope>NUCLEOTIDE SEQUENCE [LARGE SCALE GENOMIC DNA]</scope>
    <source>
        <strain evidence="2 3">NBRC 111368</strain>
    </source>
</reference>
<dbReference type="EMBL" id="JBHSWU010000617">
    <property type="protein sequence ID" value="MFC6725617.1"/>
    <property type="molecule type" value="Genomic_DNA"/>
</dbReference>
<feature type="region of interest" description="Disordered" evidence="1">
    <location>
        <begin position="1"/>
        <end position="29"/>
    </location>
</feature>
<proteinExistence type="predicted"/>
<sequence length="112" mass="12262">MTDYESHDPGYSGTTTDDWDAPRENDFDTDDLAEIADHFLLPASGFPPEAFEDLKLPVADADGDLDLNALETAHGGAHSVEAVEGIDDGTKPDAKERIERLAREEFDREIGD</sequence>
<organism evidence="2 3">
    <name type="scientific">Halobium palmae</name>
    <dbReference type="NCBI Taxonomy" id="1776492"/>
    <lineage>
        <taxon>Archaea</taxon>
        <taxon>Methanobacteriati</taxon>
        <taxon>Methanobacteriota</taxon>
        <taxon>Stenosarchaea group</taxon>
        <taxon>Halobacteria</taxon>
        <taxon>Halobacteriales</taxon>
        <taxon>Haloferacaceae</taxon>
        <taxon>Halobium</taxon>
    </lineage>
</organism>
<evidence type="ECO:0000313" key="3">
    <source>
        <dbReference type="Proteomes" id="UP001596328"/>
    </source>
</evidence>
<evidence type="ECO:0008006" key="4">
    <source>
        <dbReference type="Google" id="ProtNLM"/>
    </source>
</evidence>
<dbReference type="Proteomes" id="UP001596328">
    <property type="component" value="Unassembled WGS sequence"/>
</dbReference>
<evidence type="ECO:0000313" key="2">
    <source>
        <dbReference type="EMBL" id="MFC6725617.1"/>
    </source>
</evidence>
<comment type="caution">
    <text evidence="2">The sequence shown here is derived from an EMBL/GenBank/DDBJ whole genome shotgun (WGS) entry which is preliminary data.</text>
</comment>
<name>A0ABD5S3M8_9EURY</name>
<evidence type="ECO:0000256" key="1">
    <source>
        <dbReference type="SAM" id="MobiDB-lite"/>
    </source>
</evidence>
<keyword evidence="3" id="KW-1185">Reference proteome</keyword>
<accession>A0ABD5S3M8</accession>
<protein>
    <recommendedName>
        <fullName evidence="4">DUF5709 domain-containing protein</fullName>
    </recommendedName>
</protein>
<dbReference type="AlphaFoldDB" id="A0ABD5S3M8"/>